<dbReference type="PANTHER" id="PTHR36424:SF1">
    <property type="entry name" value="LOW AFFINITY K(+) TRANSPORTER 1-RELATED"/>
    <property type="match status" value="1"/>
</dbReference>
<accession>G8BUN9</accession>
<dbReference type="Proteomes" id="UP000005666">
    <property type="component" value="Chromosome 6"/>
</dbReference>
<evidence type="ECO:0000313" key="3">
    <source>
        <dbReference type="EMBL" id="CCE63825.1"/>
    </source>
</evidence>
<dbReference type="EMBL" id="HE612861">
    <property type="protein sequence ID" value="CCE63825.1"/>
    <property type="molecule type" value="Genomic_DNA"/>
</dbReference>
<feature type="transmembrane region" description="Helical" evidence="2">
    <location>
        <begin position="81"/>
        <end position="99"/>
    </location>
</feature>
<gene>
    <name evidence="3" type="primary">TPHA0F03450</name>
    <name evidence="3" type="ordered locus">TPHA_0F03450</name>
</gene>
<protein>
    <submittedName>
        <fullName evidence="3">Uncharacterized protein</fullName>
    </submittedName>
</protein>
<keyword evidence="2" id="KW-1133">Transmembrane helix</keyword>
<sequence>MLRFKWLYSLNPKTFADLNERKFKNYRFGTLASYLFFVIIMNILKVALFISDIYTCVKLLAFNSWGNNLIKPYLSFKISKWLFSGCIFFSIVLLIWEFIRSIRVYKTKNIALSYINGFCKHYYSLKNYAIFCFFEELSVDSKFQQVAFFTFFEMKSCFRFLFADTPRQVINGLTLWSVLISESNGKNLSDLESASNLLQKIKYIAQTNHEEAILLSFMLFSFAIWCIFFIKFTIAVICLLYVYHKLITKQKYKGLREYVCISINNKVDYLIKENTDKICDKNRMSYSDLGLQSRSRYNANPIHENNVKDKETYQQSAFNTSTEQLLEIEYLTRGKYKDAEYEFDEFKVDPNVKILQDINDLEEYSDINNYEQYPTHDIDMENTDKPLRLSSMIMDPALSYFRDEIYTFDVQKQFQPLQRQPTSSSGNSSESGVDNVRPDNLTHKIYNLSNSTVESYVCSSEKSCNIFNSANTANYNIRSSKVNLDPLDTTNVYKTKLLLNNNFNGSNLEIMDKVYKTHHNFNIYTPSLAHFDQSKKDFHNEPDDLPI</sequence>
<evidence type="ECO:0000256" key="1">
    <source>
        <dbReference type="SAM" id="MobiDB-lite"/>
    </source>
</evidence>
<keyword evidence="4" id="KW-1185">Reference proteome</keyword>
<proteinExistence type="predicted"/>
<dbReference type="Pfam" id="PF16944">
    <property type="entry name" value="KCH"/>
    <property type="match status" value="1"/>
</dbReference>
<keyword evidence="2" id="KW-0472">Membrane</keyword>
<dbReference type="PANTHER" id="PTHR36424">
    <property type="entry name" value="PHEROMONE-REGULATED MEMBRANE PROTEIN 6"/>
    <property type="match status" value="1"/>
</dbReference>
<dbReference type="HOGENOM" id="CLU_036942_2_0_1"/>
<dbReference type="RefSeq" id="XP_003686259.1">
    <property type="nucleotide sequence ID" value="XM_003686211.1"/>
</dbReference>
<dbReference type="KEGG" id="tpf:TPHA_0F03450"/>
<feature type="region of interest" description="Disordered" evidence="1">
    <location>
        <begin position="416"/>
        <end position="438"/>
    </location>
</feature>
<dbReference type="AlphaFoldDB" id="G8BUN9"/>
<dbReference type="GO" id="GO:0005886">
    <property type="term" value="C:plasma membrane"/>
    <property type="evidence" value="ECO:0007669"/>
    <property type="project" value="InterPro"/>
</dbReference>
<evidence type="ECO:0000256" key="2">
    <source>
        <dbReference type="SAM" id="Phobius"/>
    </source>
</evidence>
<feature type="transmembrane region" description="Helical" evidence="2">
    <location>
        <begin position="212"/>
        <end position="243"/>
    </location>
</feature>
<dbReference type="eggNOG" id="ENOG502QVFG">
    <property type="taxonomic scope" value="Eukaryota"/>
</dbReference>
<dbReference type="GeneID" id="11535551"/>
<feature type="compositionally biased region" description="Low complexity" evidence="1">
    <location>
        <begin position="423"/>
        <end position="432"/>
    </location>
</feature>
<organism evidence="3 4">
    <name type="scientific">Tetrapisispora phaffii (strain ATCC 24235 / CBS 4417 / NBRC 1672 / NRRL Y-8282 / UCD 70-5)</name>
    <name type="common">Yeast</name>
    <name type="synonym">Fabospora phaffii</name>
    <dbReference type="NCBI Taxonomy" id="1071381"/>
    <lineage>
        <taxon>Eukaryota</taxon>
        <taxon>Fungi</taxon>
        <taxon>Dikarya</taxon>
        <taxon>Ascomycota</taxon>
        <taxon>Saccharomycotina</taxon>
        <taxon>Saccharomycetes</taxon>
        <taxon>Saccharomycetales</taxon>
        <taxon>Saccharomycetaceae</taxon>
        <taxon>Tetrapisispora</taxon>
    </lineage>
</organism>
<reference evidence="3 4" key="1">
    <citation type="journal article" date="2011" name="Proc. Natl. Acad. Sci. U.S.A.">
        <title>Evolutionary erosion of yeast sex chromosomes by mating-type switching accidents.</title>
        <authorList>
            <person name="Gordon J.L."/>
            <person name="Armisen D."/>
            <person name="Proux-Wera E."/>
            <person name="Oheigeartaigh S.S."/>
            <person name="Byrne K.P."/>
            <person name="Wolfe K.H."/>
        </authorList>
    </citation>
    <scope>NUCLEOTIDE SEQUENCE [LARGE SCALE GENOMIC DNA]</scope>
    <source>
        <strain evidence="4">ATCC 24235 / CBS 4417 / NBRC 1672 / NRRL Y-8282 / UCD 70-5</strain>
    </source>
</reference>
<keyword evidence="2" id="KW-0812">Transmembrane</keyword>
<evidence type="ECO:0000313" key="4">
    <source>
        <dbReference type="Proteomes" id="UP000005666"/>
    </source>
</evidence>
<feature type="transmembrane region" description="Helical" evidence="2">
    <location>
        <begin position="31"/>
        <end position="61"/>
    </location>
</feature>
<dbReference type="InterPro" id="IPR031606">
    <property type="entry name" value="Kch1/2"/>
</dbReference>
<dbReference type="GO" id="GO:0015079">
    <property type="term" value="F:potassium ion transmembrane transporter activity"/>
    <property type="evidence" value="ECO:0007669"/>
    <property type="project" value="InterPro"/>
</dbReference>
<name>G8BUN9_TETPH</name>
<dbReference type="OrthoDB" id="2128042at2759"/>
<dbReference type="OMA" id="FFELKNC"/>
<dbReference type="STRING" id="1071381.G8BUN9"/>